<evidence type="ECO:0000313" key="6">
    <source>
        <dbReference type="EMBL" id="MFI5676502.1"/>
    </source>
</evidence>
<dbReference type="InterPro" id="IPR036661">
    <property type="entry name" value="Luciferase-like_sf"/>
</dbReference>
<keyword evidence="1" id="KW-0285">Flavoprotein</keyword>
<dbReference type="PANTHER" id="PTHR42847">
    <property type="entry name" value="ALKANESULFONATE MONOOXYGENASE"/>
    <property type="match status" value="1"/>
</dbReference>
<dbReference type="GO" id="GO:0016491">
    <property type="term" value="F:oxidoreductase activity"/>
    <property type="evidence" value="ECO:0007669"/>
    <property type="project" value="UniProtKB-KW"/>
</dbReference>
<proteinExistence type="predicted"/>
<feature type="domain" description="Luciferase-like" evidence="5">
    <location>
        <begin position="1"/>
        <end position="245"/>
    </location>
</feature>
<dbReference type="InterPro" id="IPR011251">
    <property type="entry name" value="Luciferase-like_dom"/>
</dbReference>
<reference evidence="6 7" key="1">
    <citation type="submission" date="2024-10" db="EMBL/GenBank/DDBJ databases">
        <title>The Natural Products Discovery Center: Release of the First 8490 Sequenced Strains for Exploring Actinobacteria Biosynthetic Diversity.</title>
        <authorList>
            <person name="Kalkreuter E."/>
            <person name="Kautsar S.A."/>
            <person name="Yang D."/>
            <person name="Bader C.D."/>
            <person name="Teijaro C.N."/>
            <person name="Fluegel L."/>
            <person name="Davis C.M."/>
            <person name="Simpson J.R."/>
            <person name="Lauterbach L."/>
            <person name="Steele A.D."/>
            <person name="Gui C."/>
            <person name="Meng S."/>
            <person name="Li G."/>
            <person name="Viehrig K."/>
            <person name="Ye F."/>
            <person name="Su P."/>
            <person name="Kiefer A.F."/>
            <person name="Nichols A."/>
            <person name="Cepeda A.J."/>
            <person name="Yan W."/>
            <person name="Fan B."/>
            <person name="Jiang Y."/>
            <person name="Adhikari A."/>
            <person name="Zheng C.-J."/>
            <person name="Schuster L."/>
            <person name="Cowan T.M."/>
            <person name="Smanski M.J."/>
            <person name="Chevrette M.G."/>
            <person name="De Carvalho L.P.S."/>
            <person name="Shen B."/>
        </authorList>
    </citation>
    <scope>NUCLEOTIDE SEQUENCE [LARGE SCALE GENOMIC DNA]</scope>
    <source>
        <strain evidence="6 7">NPDC051599</strain>
    </source>
</reference>
<dbReference type="Pfam" id="PF00296">
    <property type="entry name" value="Bac_luciferase"/>
    <property type="match status" value="1"/>
</dbReference>
<dbReference type="InterPro" id="IPR050172">
    <property type="entry name" value="SsuD_RutA_monooxygenase"/>
</dbReference>
<evidence type="ECO:0000313" key="7">
    <source>
        <dbReference type="Proteomes" id="UP001612415"/>
    </source>
</evidence>
<keyword evidence="3 6" id="KW-0560">Oxidoreductase</keyword>
<name>A0ABW7Y3I7_STRCE</name>
<protein>
    <submittedName>
        <fullName evidence="6">TIGR03619 family F420-dependent LLM class oxidoreductase</fullName>
        <ecNumber evidence="6">1.-.-.-</ecNumber>
    </submittedName>
</protein>
<evidence type="ECO:0000256" key="3">
    <source>
        <dbReference type="ARBA" id="ARBA00023002"/>
    </source>
</evidence>
<dbReference type="EC" id="1.-.-.-" evidence="6"/>
<dbReference type="Gene3D" id="3.20.20.30">
    <property type="entry name" value="Luciferase-like domain"/>
    <property type="match status" value="1"/>
</dbReference>
<evidence type="ECO:0000256" key="4">
    <source>
        <dbReference type="ARBA" id="ARBA00023033"/>
    </source>
</evidence>
<dbReference type="EMBL" id="JBITDC010000006">
    <property type="protein sequence ID" value="MFI5676502.1"/>
    <property type="molecule type" value="Genomic_DNA"/>
</dbReference>
<keyword evidence="4" id="KW-0503">Monooxygenase</keyword>
<keyword evidence="7" id="KW-1185">Reference proteome</keyword>
<evidence type="ECO:0000256" key="1">
    <source>
        <dbReference type="ARBA" id="ARBA00022630"/>
    </source>
</evidence>
<sequence length="301" mass="32449">MKLGLVIPIVGPAVSGAPGLSAFCRGVEDLGYDTLWIGDRLVTPVDVDSSYLGQGPQMTRSLDPVLLLTVAAAATSRMRLNTSTLSTFYYEPPHLARLLTTLDVLSGGRLGVGVGVGWMKQEYDIARNADWHRRGKMLDDMLAFLHAWWTTDPVSWDSEFLTLPPVHADLRPVQAGGPPIWIGGASEAAMRRVGRSGVGWLGFDGPVPAAASVNGRDEGIDRLWSIARRAAQDAGRDPDALKTAMRINLEPGTSVGSLADKLLRYAESGVDEAYFDAFAMFTSLDQMLDFASQVIACTGRL</sequence>
<gene>
    <name evidence="6" type="ORF">ACIA8P_17780</name>
</gene>
<organism evidence="6 7">
    <name type="scientific">Streptomyces cellulosae</name>
    <dbReference type="NCBI Taxonomy" id="1968"/>
    <lineage>
        <taxon>Bacteria</taxon>
        <taxon>Bacillati</taxon>
        <taxon>Actinomycetota</taxon>
        <taxon>Actinomycetes</taxon>
        <taxon>Kitasatosporales</taxon>
        <taxon>Streptomycetaceae</taxon>
        <taxon>Streptomyces</taxon>
    </lineage>
</organism>
<dbReference type="RefSeq" id="WP_398657244.1">
    <property type="nucleotide sequence ID" value="NZ_JBITDC010000006.1"/>
</dbReference>
<dbReference type="SUPFAM" id="SSF51679">
    <property type="entry name" value="Bacterial luciferase-like"/>
    <property type="match status" value="1"/>
</dbReference>
<dbReference type="Proteomes" id="UP001612415">
    <property type="component" value="Unassembled WGS sequence"/>
</dbReference>
<evidence type="ECO:0000259" key="5">
    <source>
        <dbReference type="Pfam" id="PF00296"/>
    </source>
</evidence>
<evidence type="ECO:0000256" key="2">
    <source>
        <dbReference type="ARBA" id="ARBA00022643"/>
    </source>
</evidence>
<dbReference type="InterPro" id="IPR019921">
    <property type="entry name" value="Lucif-like_OxRdtase_Rv2161c"/>
</dbReference>
<dbReference type="PANTHER" id="PTHR42847:SF4">
    <property type="entry name" value="ALKANESULFONATE MONOOXYGENASE-RELATED"/>
    <property type="match status" value="1"/>
</dbReference>
<dbReference type="NCBIfam" id="TIGR03619">
    <property type="entry name" value="F420_Rv2161c"/>
    <property type="match status" value="1"/>
</dbReference>
<keyword evidence="2" id="KW-0288">FMN</keyword>
<accession>A0ABW7Y3I7</accession>
<comment type="caution">
    <text evidence="6">The sequence shown here is derived from an EMBL/GenBank/DDBJ whole genome shotgun (WGS) entry which is preliminary data.</text>
</comment>